<protein>
    <submittedName>
        <fullName evidence="1">Uncharacterized protein</fullName>
    </submittedName>
</protein>
<sequence>MKKILFSIWLIFALMVSPAFAQYQQGNTRTGAQVDLYLENAKDLGTTTGIVKSDGANTIAAATDGTDYLSTLVADTTPQLGGFLDLNNKLVTDAANAFGGADTTPNVTGGTIFKSGGADAYTDFDDGTNHTNLKDGQLMIILFQHAAGLDCTSSQINCNSGNDWTASDGDAAICVFDDTTDGDGQWLCV</sequence>
<evidence type="ECO:0000313" key="1">
    <source>
        <dbReference type="EMBL" id="GAF98823.1"/>
    </source>
</evidence>
<dbReference type="AlphaFoldDB" id="X0TZ05"/>
<proteinExistence type="predicted"/>
<name>X0TZ05_9ZZZZ</name>
<comment type="caution">
    <text evidence="1">The sequence shown here is derived from an EMBL/GenBank/DDBJ whole genome shotgun (WGS) entry which is preliminary data.</text>
</comment>
<reference evidence="1" key="1">
    <citation type="journal article" date="2014" name="Front. Microbiol.">
        <title>High frequency of phylogenetically diverse reductive dehalogenase-homologous genes in deep subseafloor sedimentary metagenomes.</title>
        <authorList>
            <person name="Kawai M."/>
            <person name="Futagami T."/>
            <person name="Toyoda A."/>
            <person name="Takaki Y."/>
            <person name="Nishi S."/>
            <person name="Hori S."/>
            <person name="Arai W."/>
            <person name="Tsubouchi T."/>
            <person name="Morono Y."/>
            <person name="Uchiyama I."/>
            <person name="Ito T."/>
            <person name="Fujiyama A."/>
            <person name="Inagaki F."/>
            <person name="Takami H."/>
        </authorList>
    </citation>
    <scope>NUCLEOTIDE SEQUENCE</scope>
    <source>
        <strain evidence="1">Expedition CK06-06</strain>
    </source>
</reference>
<organism evidence="1">
    <name type="scientific">marine sediment metagenome</name>
    <dbReference type="NCBI Taxonomy" id="412755"/>
    <lineage>
        <taxon>unclassified sequences</taxon>
        <taxon>metagenomes</taxon>
        <taxon>ecological metagenomes</taxon>
    </lineage>
</organism>
<feature type="non-terminal residue" evidence="1">
    <location>
        <position position="189"/>
    </location>
</feature>
<dbReference type="EMBL" id="BARS01010971">
    <property type="protein sequence ID" value="GAF98823.1"/>
    <property type="molecule type" value="Genomic_DNA"/>
</dbReference>
<accession>X0TZ05</accession>
<gene>
    <name evidence="1" type="ORF">S01H1_20137</name>
</gene>